<dbReference type="EMBL" id="JACHJB010000004">
    <property type="protein sequence ID" value="MBB6351865.1"/>
    <property type="molecule type" value="Genomic_DNA"/>
</dbReference>
<proteinExistence type="predicted"/>
<comment type="caution">
    <text evidence="1">The sequence shown here is derived from an EMBL/GenBank/DDBJ whole genome shotgun (WGS) entry which is preliminary data.</text>
</comment>
<reference evidence="1 2" key="1">
    <citation type="submission" date="2020-08" db="EMBL/GenBank/DDBJ databases">
        <title>Sequencing the genomes of 1000 actinobacteria strains.</title>
        <authorList>
            <person name="Klenk H.-P."/>
        </authorList>
    </citation>
    <scope>NUCLEOTIDE SEQUENCE [LARGE SCALE GENOMIC DNA]</scope>
    <source>
        <strain evidence="1 2">DSM 45913</strain>
    </source>
</reference>
<name>A0A7X0CB22_9ACTN</name>
<accession>A0A7X0CB22</accession>
<evidence type="ECO:0000313" key="2">
    <source>
        <dbReference type="Proteomes" id="UP000583800"/>
    </source>
</evidence>
<evidence type="ECO:0008006" key="3">
    <source>
        <dbReference type="Google" id="ProtNLM"/>
    </source>
</evidence>
<keyword evidence="2" id="KW-1185">Reference proteome</keyword>
<dbReference type="RefSeq" id="WP_185089553.1">
    <property type="nucleotide sequence ID" value="NZ_JACHJB010000004.1"/>
</dbReference>
<sequence length="126" mass="13763">MSDSDEMKPPDDTGVSGRRLWASVVAEYELEEHELALLREMVRTVDLLDSLNDAVYADGLMVSGPGLQQRVHPAAIEARQQKIALARLAAALRLPAGEEDDTQKGARRPQRRVGARGVYGIRGVVS</sequence>
<evidence type="ECO:0000313" key="1">
    <source>
        <dbReference type="EMBL" id="MBB6351865.1"/>
    </source>
</evidence>
<dbReference type="AlphaFoldDB" id="A0A7X0CB22"/>
<dbReference type="Proteomes" id="UP000583800">
    <property type="component" value="Unassembled WGS sequence"/>
</dbReference>
<gene>
    <name evidence="1" type="ORF">FHU36_008448</name>
</gene>
<organism evidence="1 2">
    <name type="scientific">Nonomuraea muscovyensis</name>
    <dbReference type="NCBI Taxonomy" id="1124761"/>
    <lineage>
        <taxon>Bacteria</taxon>
        <taxon>Bacillati</taxon>
        <taxon>Actinomycetota</taxon>
        <taxon>Actinomycetes</taxon>
        <taxon>Streptosporangiales</taxon>
        <taxon>Streptosporangiaceae</taxon>
        <taxon>Nonomuraea</taxon>
    </lineage>
</organism>
<protein>
    <recommendedName>
        <fullName evidence="3">Terminase</fullName>
    </recommendedName>
</protein>